<evidence type="ECO:0000256" key="2">
    <source>
        <dbReference type="ARBA" id="ARBA00022679"/>
    </source>
</evidence>
<keyword evidence="6 8" id="KW-0443">Lipid metabolism</keyword>
<sequence length="122" mass="13349">MIAGVGCDLIEIERVKKACEKEAFLSRVFTDEERRQAGGRPSVLAGTFAVKEAVVKVLGTGFREFGPPEVEVLRDSLGKPYVKLYGKAKETADSRGIFRIEVSISDTKDHAMAFAVGEGERK</sequence>
<reference evidence="10" key="2">
    <citation type="journal article" date="2021" name="PeerJ">
        <title>Extensive microbial diversity within the chicken gut microbiome revealed by metagenomics and culture.</title>
        <authorList>
            <person name="Gilroy R."/>
            <person name="Ravi A."/>
            <person name="Getino M."/>
            <person name="Pursley I."/>
            <person name="Horton D.L."/>
            <person name="Alikhan N.F."/>
            <person name="Baker D."/>
            <person name="Gharbi K."/>
            <person name="Hall N."/>
            <person name="Watson M."/>
            <person name="Adriaenssens E.M."/>
            <person name="Foster-Nyarko E."/>
            <person name="Jarju S."/>
            <person name="Secka A."/>
            <person name="Antonio M."/>
            <person name="Oren A."/>
            <person name="Chaudhuri R.R."/>
            <person name="La Ragione R."/>
            <person name="Hildebrand F."/>
            <person name="Pallen M.J."/>
        </authorList>
    </citation>
    <scope>NUCLEOTIDE SEQUENCE</scope>
    <source>
        <strain evidence="10">CHK180-2868</strain>
    </source>
</reference>
<dbReference type="NCBIfam" id="TIGR00556">
    <property type="entry name" value="pantethn_trn"/>
    <property type="match status" value="1"/>
</dbReference>
<dbReference type="Gene3D" id="3.90.470.20">
    <property type="entry name" value="4'-phosphopantetheinyl transferase domain"/>
    <property type="match status" value="1"/>
</dbReference>
<accession>A0A9D1A556</accession>
<comment type="catalytic activity">
    <reaction evidence="8">
        <text>apo-[ACP] + CoA = holo-[ACP] + adenosine 3',5'-bisphosphate + H(+)</text>
        <dbReference type="Rhea" id="RHEA:12068"/>
        <dbReference type="Rhea" id="RHEA-COMP:9685"/>
        <dbReference type="Rhea" id="RHEA-COMP:9690"/>
        <dbReference type="ChEBI" id="CHEBI:15378"/>
        <dbReference type="ChEBI" id="CHEBI:29999"/>
        <dbReference type="ChEBI" id="CHEBI:57287"/>
        <dbReference type="ChEBI" id="CHEBI:58343"/>
        <dbReference type="ChEBI" id="CHEBI:64479"/>
        <dbReference type="EC" id="2.7.8.7"/>
    </reaction>
</comment>
<comment type="cofactor">
    <cofactor evidence="8">
        <name>Mg(2+)</name>
        <dbReference type="ChEBI" id="CHEBI:18420"/>
    </cofactor>
</comment>
<dbReference type="EC" id="2.7.8.7" evidence="8"/>
<gene>
    <name evidence="8 10" type="primary">acpS</name>
    <name evidence="10" type="ORF">IAB28_03580</name>
</gene>
<comment type="subcellular location">
    <subcellularLocation>
        <location evidence="8">Cytoplasm</location>
    </subcellularLocation>
</comment>
<dbReference type="EMBL" id="DVGC01000019">
    <property type="protein sequence ID" value="HIR05033.1"/>
    <property type="molecule type" value="Genomic_DNA"/>
</dbReference>
<dbReference type="GO" id="GO:0000287">
    <property type="term" value="F:magnesium ion binding"/>
    <property type="evidence" value="ECO:0007669"/>
    <property type="project" value="UniProtKB-UniRule"/>
</dbReference>
<keyword evidence="5 8" id="KW-0460">Magnesium</keyword>
<dbReference type="InterPro" id="IPR037143">
    <property type="entry name" value="4-PPantetheinyl_Trfase_dom_sf"/>
</dbReference>
<keyword evidence="7 8" id="KW-0275">Fatty acid biosynthesis</keyword>
<evidence type="ECO:0000256" key="1">
    <source>
        <dbReference type="ARBA" id="ARBA00022516"/>
    </source>
</evidence>
<dbReference type="GO" id="GO:0006633">
    <property type="term" value="P:fatty acid biosynthetic process"/>
    <property type="evidence" value="ECO:0007669"/>
    <property type="project" value="UniProtKB-UniRule"/>
</dbReference>
<feature type="binding site" evidence="8">
    <location>
        <position position="8"/>
    </location>
    <ligand>
        <name>Mg(2+)</name>
        <dbReference type="ChEBI" id="CHEBI:18420"/>
    </ligand>
</feature>
<dbReference type="Proteomes" id="UP000824250">
    <property type="component" value="Unassembled WGS sequence"/>
</dbReference>
<dbReference type="Pfam" id="PF01648">
    <property type="entry name" value="ACPS"/>
    <property type="match status" value="1"/>
</dbReference>
<dbReference type="NCBIfam" id="TIGR00516">
    <property type="entry name" value="acpS"/>
    <property type="match status" value="1"/>
</dbReference>
<feature type="binding site" evidence="8">
    <location>
        <position position="52"/>
    </location>
    <ligand>
        <name>Mg(2+)</name>
        <dbReference type="ChEBI" id="CHEBI:18420"/>
    </ligand>
</feature>
<organism evidence="10 11">
    <name type="scientific">Candidatus Copromonas faecavium</name>
    <name type="common">nom. illeg.</name>
    <dbReference type="NCBI Taxonomy" id="2840740"/>
    <lineage>
        <taxon>Bacteria</taxon>
        <taxon>Bacillati</taxon>
        <taxon>Bacillota</taxon>
        <taxon>Clostridia</taxon>
        <taxon>Lachnospirales</taxon>
        <taxon>Lachnospiraceae</taxon>
        <taxon>Candidatus Copromonas (nom. illeg.)</taxon>
    </lineage>
</organism>
<comment type="similarity">
    <text evidence="8">Belongs to the P-Pant transferase superfamily. AcpS family.</text>
</comment>
<evidence type="ECO:0000256" key="8">
    <source>
        <dbReference type="HAMAP-Rule" id="MF_00101"/>
    </source>
</evidence>
<dbReference type="InterPro" id="IPR002582">
    <property type="entry name" value="ACPS"/>
</dbReference>
<dbReference type="AlphaFoldDB" id="A0A9D1A556"/>
<keyword evidence="8" id="KW-0963">Cytoplasm</keyword>
<reference evidence="10" key="1">
    <citation type="submission" date="2020-10" db="EMBL/GenBank/DDBJ databases">
        <authorList>
            <person name="Gilroy R."/>
        </authorList>
    </citation>
    <scope>NUCLEOTIDE SEQUENCE</scope>
    <source>
        <strain evidence="10">CHK180-2868</strain>
    </source>
</reference>
<dbReference type="HAMAP" id="MF_00101">
    <property type="entry name" value="AcpS"/>
    <property type="match status" value="1"/>
</dbReference>
<keyword evidence="2 8" id="KW-0808">Transferase</keyword>
<evidence type="ECO:0000256" key="6">
    <source>
        <dbReference type="ARBA" id="ARBA00023098"/>
    </source>
</evidence>
<evidence type="ECO:0000256" key="4">
    <source>
        <dbReference type="ARBA" id="ARBA00022832"/>
    </source>
</evidence>
<dbReference type="InterPro" id="IPR004568">
    <property type="entry name" value="Ppantetheine-prot_Trfase_dom"/>
</dbReference>
<evidence type="ECO:0000256" key="7">
    <source>
        <dbReference type="ARBA" id="ARBA00023160"/>
    </source>
</evidence>
<name>A0A9D1A556_9FIRM</name>
<evidence type="ECO:0000313" key="11">
    <source>
        <dbReference type="Proteomes" id="UP000824250"/>
    </source>
</evidence>
<evidence type="ECO:0000259" key="9">
    <source>
        <dbReference type="Pfam" id="PF01648"/>
    </source>
</evidence>
<dbReference type="SUPFAM" id="SSF56214">
    <property type="entry name" value="4'-phosphopantetheinyl transferase"/>
    <property type="match status" value="1"/>
</dbReference>
<keyword evidence="1 8" id="KW-0444">Lipid biosynthesis</keyword>
<proteinExistence type="inferred from homology"/>
<evidence type="ECO:0000313" key="10">
    <source>
        <dbReference type="EMBL" id="HIR05033.1"/>
    </source>
</evidence>
<evidence type="ECO:0000256" key="3">
    <source>
        <dbReference type="ARBA" id="ARBA00022723"/>
    </source>
</evidence>
<keyword evidence="4 8" id="KW-0276">Fatty acid metabolism</keyword>
<dbReference type="GO" id="GO:0008897">
    <property type="term" value="F:holo-[acyl-carrier-protein] synthase activity"/>
    <property type="evidence" value="ECO:0007669"/>
    <property type="project" value="UniProtKB-UniRule"/>
</dbReference>
<comment type="caution">
    <text evidence="10">The sequence shown here is derived from an EMBL/GenBank/DDBJ whole genome shotgun (WGS) entry which is preliminary data.</text>
</comment>
<comment type="function">
    <text evidence="8">Transfers the 4'-phosphopantetheine moiety from coenzyme A to a Ser of acyl-carrier-protein.</text>
</comment>
<protein>
    <recommendedName>
        <fullName evidence="8">Holo-[acyl-carrier-protein] synthase</fullName>
        <shortName evidence="8">Holo-ACP synthase</shortName>
        <ecNumber evidence="8">2.7.8.7</ecNumber>
    </recommendedName>
    <alternativeName>
        <fullName evidence="8">4'-phosphopantetheinyl transferase AcpS</fullName>
    </alternativeName>
</protein>
<dbReference type="InterPro" id="IPR008278">
    <property type="entry name" value="4-PPantetheinyl_Trfase_dom"/>
</dbReference>
<keyword evidence="3 8" id="KW-0479">Metal-binding</keyword>
<dbReference type="GO" id="GO:0005737">
    <property type="term" value="C:cytoplasm"/>
    <property type="evidence" value="ECO:0007669"/>
    <property type="project" value="UniProtKB-SubCell"/>
</dbReference>
<evidence type="ECO:0000256" key="5">
    <source>
        <dbReference type="ARBA" id="ARBA00022842"/>
    </source>
</evidence>
<feature type="domain" description="4'-phosphopantetheinyl transferase" evidence="9">
    <location>
        <begin position="4"/>
        <end position="114"/>
    </location>
</feature>